<evidence type="ECO:0000259" key="4">
    <source>
        <dbReference type="PROSITE" id="PS50987"/>
    </source>
</evidence>
<accession>A0A7C5QCT4</accession>
<dbReference type="InterPro" id="IPR036390">
    <property type="entry name" value="WH_DNA-bd_sf"/>
</dbReference>
<keyword evidence="3" id="KW-0804">Transcription</keyword>
<dbReference type="EMBL" id="DRWN01000023">
    <property type="protein sequence ID" value="HHK68088.1"/>
    <property type="molecule type" value="Genomic_DNA"/>
</dbReference>
<name>A0A7C5QCT4_CALS0</name>
<dbReference type="CDD" id="cd00090">
    <property type="entry name" value="HTH_ARSR"/>
    <property type="match status" value="1"/>
</dbReference>
<reference evidence="5" key="1">
    <citation type="journal article" date="2020" name="mSystems">
        <title>Genome- and Community-Level Interaction Insights into Carbon Utilization and Element Cycling Functions of Hydrothermarchaeota in Hydrothermal Sediment.</title>
        <authorList>
            <person name="Zhou Z."/>
            <person name="Liu Y."/>
            <person name="Xu W."/>
            <person name="Pan J."/>
            <person name="Luo Z.H."/>
            <person name="Li M."/>
        </authorList>
    </citation>
    <scope>NUCLEOTIDE SEQUENCE [LARGE SCALE GENOMIC DNA]</scope>
    <source>
        <strain evidence="5">SpSt-1056</strain>
    </source>
</reference>
<dbReference type="Pfam" id="PF01022">
    <property type="entry name" value="HTH_5"/>
    <property type="match status" value="1"/>
</dbReference>
<dbReference type="PANTHER" id="PTHR43132">
    <property type="entry name" value="ARSENICAL RESISTANCE OPERON REPRESSOR ARSR-RELATED"/>
    <property type="match status" value="1"/>
</dbReference>
<dbReference type="PROSITE" id="PS50987">
    <property type="entry name" value="HTH_ARSR_2"/>
    <property type="match status" value="1"/>
</dbReference>
<feature type="domain" description="HTH arsR-type" evidence="4">
    <location>
        <begin position="8"/>
        <end position="102"/>
    </location>
</feature>
<proteinExistence type="predicted"/>
<evidence type="ECO:0000313" key="5">
    <source>
        <dbReference type="EMBL" id="HHK68088.1"/>
    </source>
</evidence>
<evidence type="ECO:0000256" key="2">
    <source>
        <dbReference type="ARBA" id="ARBA00023125"/>
    </source>
</evidence>
<keyword evidence="2" id="KW-0238">DNA-binding</keyword>
<dbReference type="PRINTS" id="PR00778">
    <property type="entry name" value="HTHARSR"/>
</dbReference>
<dbReference type="InterPro" id="IPR001845">
    <property type="entry name" value="HTH_ArsR_DNA-bd_dom"/>
</dbReference>
<dbReference type="InterPro" id="IPR051011">
    <property type="entry name" value="Metal_resp_trans_reg"/>
</dbReference>
<evidence type="ECO:0000256" key="3">
    <source>
        <dbReference type="ARBA" id="ARBA00023163"/>
    </source>
</evidence>
<organism evidence="5">
    <name type="scientific">Caldiarchaeum subterraneum</name>
    <dbReference type="NCBI Taxonomy" id="311458"/>
    <lineage>
        <taxon>Archaea</taxon>
        <taxon>Nitrososphaerota</taxon>
        <taxon>Candidatus Caldarchaeales</taxon>
        <taxon>Candidatus Caldarchaeaceae</taxon>
        <taxon>Candidatus Caldarchaeum</taxon>
    </lineage>
</organism>
<dbReference type="AlphaFoldDB" id="A0A7C5QCT4"/>
<dbReference type="SUPFAM" id="SSF46785">
    <property type="entry name" value="Winged helix' DNA-binding domain"/>
    <property type="match status" value="1"/>
</dbReference>
<keyword evidence="1" id="KW-0805">Transcription regulation</keyword>
<gene>
    <name evidence="5" type="ORF">ENM11_02885</name>
</gene>
<evidence type="ECO:0000256" key="1">
    <source>
        <dbReference type="ARBA" id="ARBA00023015"/>
    </source>
</evidence>
<dbReference type="InterPro" id="IPR036388">
    <property type="entry name" value="WH-like_DNA-bd_sf"/>
</dbReference>
<dbReference type="GO" id="GO:0003700">
    <property type="term" value="F:DNA-binding transcription factor activity"/>
    <property type="evidence" value="ECO:0007669"/>
    <property type="project" value="InterPro"/>
</dbReference>
<dbReference type="PANTHER" id="PTHR43132:SF2">
    <property type="entry name" value="ARSENICAL RESISTANCE OPERON REPRESSOR ARSR-RELATED"/>
    <property type="match status" value="1"/>
</dbReference>
<dbReference type="Gene3D" id="1.10.10.10">
    <property type="entry name" value="Winged helix-like DNA-binding domain superfamily/Winged helix DNA-binding domain"/>
    <property type="match status" value="1"/>
</dbReference>
<protein>
    <submittedName>
        <fullName evidence="5">ArsR family transcriptional regulator</fullName>
    </submittedName>
</protein>
<dbReference type="SMART" id="SM00418">
    <property type="entry name" value="HTH_ARSR"/>
    <property type="match status" value="1"/>
</dbReference>
<dbReference type="InterPro" id="IPR011991">
    <property type="entry name" value="ArsR-like_HTH"/>
</dbReference>
<dbReference type="NCBIfam" id="NF033788">
    <property type="entry name" value="HTH_metalloreg"/>
    <property type="match status" value="1"/>
</dbReference>
<dbReference type="GO" id="GO:0003677">
    <property type="term" value="F:DNA binding"/>
    <property type="evidence" value="ECO:0007669"/>
    <property type="project" value="UniProtKB-KW"/>
</dbReference>
<comment type="caution">
    <text evidence="5">The sequence shown here is derived from an EMBL/GenBank/DDBJ whole genome shotgun (WGS) entry which is preliminary data.</text>
</comment>
<sequence length="111" mass="13045">MIEMFKEGRTKVFQLHADFCKAFCHPTRLRILDLLRHGRMSVKELQEQLGVRQTIISQHLAILRNVNAVKGERSGRSVYYRITDPRIIEAYDIIDRVIREARVREAKILAK</sequence>